<keyword evidence="10" id="KW-1185">Reference proteome</keyword>
<dbReference type="AlphaFoldDB" id="A0A6A5Y3W8"/>
<dbReference type="Proteomes" id="UP000799778">
    <property type="component" value="Unassembled WGS sequence"/>
</dbReference>
<keyword evidence="2 7" id="KW-0812">Transmembrane</keyword>
<dbReference type="InterPro" id="IPR049326">
    <property type="entry name" value="Rhodopsin_dom_fungi"/>
</dbReference>
<dbReference type="OrthoDB" id="444631at2759"/>
<protein>
    <recommendedName>
        <fullName evidence="8">Rhodopsin domain-containing protein</fullName>
    </recommendedName>
</protein>
<accession>A0A6A5Y3W8</accession>
<dbReference type="Pfam" id="PF20684">
    <property type="entry name" value="Fung_rhodopsin"/>
    <property type="match status" value="1"/>
</dbReference>
<comment type="subcellular location">
    <subcellularLocation>
        <location evidence="1">Membrane</location>
        <topology evidence="1">Multi-pass membrane protein</topology>
    </subcellularLocation>
</comment>
<evidence type="ECO:0000256" key="4">
    <source>
        <dbReference type="ARBA" id="ARBA00023136"/>
    </source>
</evidence>
<evidence type="ECO:0000256" key="6">
    <source>
        <dbReference type="SAM" id="MobiDB-lite"/>
    </source>
</evidence>
<feature type="transmembrane region" description="Helical" evidence="7">
    <location>
        <begin position="175"/>
        <end position="197"/>
    </location>
</feature>
<gene>
    <name evidence="9" type="ORF">BU24DRAFT_386445</name>
</gene>
<dbReference type="RefSeq" id="XP_033387849.1">
    <property type="nucleotide sequence ID" value="XM_033524922.1"/>
</dbReference>
<dbReference type="GO" id="GO:0016020">
    <property type="term" value="C:membrane"/>
    <property type="evidence" value="ECO:0007669"/>
    <property type="project" value="UniProtKB-SubCell"/>
</dbReference>
<evidence type="ECO:0000256" key="5">
    <source>
        <dbReference type="ARBA" id="ARBA00038359"/>
    </source>
</evidence>
<feature type="transmembrane region" description="Helical" evidence="7">
    <location>
        <begin position="128"/>
        <end position="149"/>
    </location>
</feature>
<sequence>MKIIPIEGLNAIAWCMTSLGMILTIGRFWIHWRKTRRIGWDDYFNGVALIFLLAYITTYQIYVPIDYQAQLYALGLSNEPPGPRDVMLTMKLNMANIALFFCVIYSVKASFLAMYWRIFEISKRFRVAWSLLTAYTALCFLVSFTSIFWKCGTPTNFLEPEACAERPRSIIVHLQTMWCSLNVVGDIMLMIIPVAMLKPMLMPLSQKIGVAFVFSLVFIIIAFDILRTVYTLRMSPKFQDENAVWALMEPTIAVIVCALPCFGSSLAWITPAVFNALISSVSNRFSSSSKRSSNSSGSVYSKDSDGTGKDSWLINERTGSV</sequence>
<evidence type="ECO:0000313" key="9">
    <source>
        <dbReference type="EMBL" id="KAF2019510.1"/>
    </source>
</evidence>
<evidence type="ECO:0000256" key="1">
    <source>
        <dbReference type="ARBA" id="ARBA00004141"/>
    </source>
</evidence>
<organism evidence="9 10">
    <name type="scientific">Aaosphaeria arxii CBS 175.79</name>
    <dbReference type="NCBI Taxonomy" id="1450172"/>
    <lineage>
        <taxon>Eukaryota</taxon>
        <taxon>Fungi</taxon>
        <taxon>Dikarya</taxon>
        <taxon>Ascomycota</taxon>
        <taxon>Pezizomycotina</taxon>
        <taxon>Dothideomycetes</taxon>
        <taxon>Pleosporomycetidae</taxon>
        <taxon>Pleosporales</taxon>
        <taxon>Pleosporales incertae sedis</taxon>
        <taxon>Aaosphaeria</taxon>
    </lineage>
</organism>
<evidence type="ECO:0000256" key="3">
    <source>
        <dbReference type="ARBA" id="ARBA00022989"/>
    </source>
</evidence>
<feature type="transmembrane region" description="Helical" evidence="7">
    <location>
        <begin position="42"/>
        <end position="62"/>
    </location>
</feature>
<evidence type="ECO:0000256" key="2">
    <source>
        <dbReference type="ARBA" id="ARBA00022692"/>
    </source>
</evidence>
<keyword evidence="3 7" id="KW-1133">Transmembrane helix</keyword>
<keyword evidence="4 7" id="KW-0472">Membrane</keyword>
<feature type="transmembrane region" description="Helical" evidence="7">
    <location>
        <begin position="12"/>
        <end position="30"/>
    </location>
</feature>
<feature type="region of interest" description="Disordered" evidence="6">
    <location>
        <begin position="285"/>
        <end position="321"/>
    </location>
</feature>
<feature type="transmembrane region" description="Helical" evidence="7">
    <location>
        <begin position="252"/>
        <end position="278"/>
    </location>
</feature>
<dbReference type="GeneID" id="54282319"/>
<evidence type="ECO:0000313" key="10">
    <source>
        <dbReference type="Proteomes" id="UP000799778"/>
    </source>
</evidence>
<dbReference type="EMBL" id="ML978067">
    <property type="protein sequence ID" value="KAF2019510.1"/>
    <property type="molecule type" value="Genomic_DNA"/>
</dbReference>
<feature type="compositionally biased region" description="Low complexity" evidence="6">
    <location>
        <begin position="285"/>
        <end position="301"/>
    </location>
</feature>
<feature type="transmembrane region" description="Helical" evidence="7">
    <location>
        <begin position="97"/>
        <end position="116"/>
    </location>
</feature>
<evidence type="ECO:0000256" key="7">
    <source>
        <dbReference type="SAM" id="Phobius"/>
    </source>
</evidence>
<dbReference type="PANTHER" id="PTHR33048:SF18">
    <property type="entry name" value="INTEGRAL MEMBRANE PROTEIN"/>
    <property type="match status" value="1"/>
</dbReference>
<feature type="domain" description="Rhodopsin" evidence="8">
    <location>
        <begin position="27"/>
        <end position="263"/>
    </location>
</feature>
<dbReference type="InterPro" id="IPR052337">
    <property type="entry name" value="SAT4-like"/>
</dbReference>
<name>A0A6A5Y3W8_9PLEO</name>
<reference evidence="9" key="1">
    <citation type="journal article" date="2020" name="Stud. Mycol.">
        <title>101 Dothideomycetes genomes: a test case for predicting lifestyles and emergence of pathogens.</title>
        <authorList>
            <person name="Haridas S."/>
            <person name="Albert R."/>
            <person name="Binder M."/>
            <person name="Bloem J."/>
            <person name="Labutti K."/>
            <person name="Salamov A."/>
            <person name="Andreopoulos B."/>
            <person name="Baker S."/>
            <person name="Barry K."/>
            <person name="Bills G."/>
            <person name="Bluhm B."/>
            <person name="Cannon C."/>
            <person name="Castanera R."/>
            <person name="Culley D."/>
            <person name="Daum C."/>
            <person name="Ezra D."/>
            <person name="Gonzalez J."/>
            <person name="Henrissat B."/>
            <person name="Kuo A."/>
            <person name="Liang C."/>
            <person name="Lipzen A."/>
            <person name="Lutzoni F."/>
            <person name="Magnuson J."/>
            <person name="Mondo S."/>
            <person name="Nolan M."/>
            <person name="Ohm R."/>
            <person name="Pangilinan J."/>
            <person name="Park H.-J."/>
            <person name="Ramirez L."/>
            <person name="Alfaro M."/>
            <person name="Sun H."/>
            <person name="Tritt A."/>
            <person name="Yoshinaga Y."/>
            <person name="Zwiers L.-H."/>
            <person name="Turgeon B."/>
            <person name="Goodwin S."/>
            <person name="Spatafora J."/>
            <person name="Crous P."/>
            <person name="Grigoriev I."/>
        </authorList>
    </citation>
    <scope>NUCLEOTIDE SEQUENCE</scope>
    <source>
        <strain evidence="9">CBS 175.79</strain>
    </source>
</reference>
<feature type="transmembrane region" description="Helical" evidence="7">
    <location>
        <begin position="209"/>
        <end position="232"/>
    </location>
</feature>
<comment type="similarity">
    <text evidence="5">Belongs to the SAT4 family.</text>
</comment>
<dbReference type="PANTHER" id="PTHR33048">
    <property type="entry name" value="PTH11-LIKE INTEGRAL MEMBRANE PROTEIN (AFU_ORTHOLOGUE AFUA_5G11245)"/>
    <property type="match status" value="1"/>
</dbReference>
<evidence type="ECO:0000259" key="8">
    <source>
        <dbReference type="Pfam" id="PF20684"/>
    </source>
</evidence>
<proteinExistence type="inferred from homology"/>